<proteinExistence type="predicted"/>
<dbReference type="EMBL" id="JBHTLM010000001">
    <property type="protein sequence ID" value="MFD1174763.1"/>
    <property type="molecule type" value="Genomic_DNA"/>
</dbReference>
<dbReference type="PANTHER" id="PTHR37305:SF1">
    <property type="entry name" value="MEMBRANE PROTEIN"/>
    <property type="match status" value="1"/>
</dbReference>
<feature type="transmembrane region" description="Helical" evidence="1">
    <location>
        <begin position="149"/>
        <end position="170"/>
    </location>
</feature>
<sequence>MRSFMNLVVNEWLKMFKKRSFFIPFAVIFGMIVIMLVVVKYFGSSDETISGLALATSVVSDNGMGRILLYLIIIATAGTVAKEHSLGTIKLLLIRAQSRSKILASKYVMVLLYTLLIYAFAIVISLISGGLMFGLQDPNTSWSDLFQDLLYRVIYSIIYVTITFMVGILTRSSGATIGVGMLLTMLESLIVALLSKYQFTKYLIFANTNLSVYKDGHPPVAGMTMTFSLVVIAVYMILFLSASFVTFNKRDVA</sequence>
<keyword evidence="3" id="KW-1185">Reference proteome</keyword>
<dbReference type="PANTHER" id="PTHR37305">
    <property type="entry name" value="INTEGRAL MEMBRANE PROTEIN-RELATED"/>
    <property type="match status" value="1"/>
</dbReference>
<feature type="transmembrane region" description="Helical" evidence="1">
    <location>
        <begin position="219"/>
        <end position="240"/>
    </location>
</feature>
<keyword evidence="1" id="KW-0812">Transmembrane</keyword>
<evidence type="ECO:0000313" key="3">
    <source>
        <dbReference type="Proteomes" id="UP001597262"/>
    </source>
</evidence>
<feature type="transmembrane region" description="Helical" evidence="1">
    <location>
        <begin position="102"/>
        <end position="129"/>
    </location>
</feature>
<organism evidence="2 3">
    <name type="scientific">Paenibacillus puldeungensis</name>
    <dbReference type="NCBI Taxonomy" id="696536"/>
    <lineage>
        <taxon>Bacteria</taxon>
        <taxon>Bacillati</taxon>
        <taxon>Bacillota</taxon>
        <taxon>Bacilli</taxon>
        <taxon>Bacillales</taxon>
        <taxon>Paenibacillaceae</taxon>
        <taxon>Paenibacillus</taxon>
    </lineage>
</organism>
<accession>A0ABW3RQM4</accession>
<name>A0ABW3RQM4_9BACL</name>
<keyword evidence="1" id="KW-1133">Transmembrane helix</keyword>
<keyword evidence="1" id="KW-0472">Membrane</keyword>
<reference evidence="3" key="1">
    <citation type="journal article" date="2019" name="Int. J. Syst. Evol. Microbiol.">
        <title>The Global Catalogue of Microorganisms (GCM) 10K type strain sequencing project: providing services to taxonomists for standard genome sequencing and annotation.</title>
        <authorList>
            <consortium name="The Broad Institute Genomics Platform"/>
            <consortium name="The Broad Institute Genome Sequencing Center for Infectious Disease"/>
            <person name="Wu L."/>
            <person name="Ma J."/>
        </authorList>
    </citation>
    <scope>NUCLEOTIDE SEQUENCE [LARGE SCALE GENOMIC DNA]</scope>
    <source>
        <strain evidence="3">CCUG 59189</strain>
    </source>
</reference>
<dbReference type="Proteomes" id="UP001597262">
    <property type="component" value="Unassembled WGS sequence"/>
</dbReference>
<feature type="transmembrane region" description="Helical" evidence="1">
    <location>
        <begin position="63"/>
        <end position="81"/>
    </location>
</feature>
<evidence type="ECO:0000256" key="1">
    <source>
        <dbReference type="SAM" id="Phobius"/>
    </source>
</evidence>
<protein>
    <submittedName>
        <fullName evidence="2">DUF2705 family protein</fullName>
    </submittedName>
</protein>
<gene>
    <name evidence="2" type="ORF">ACFQ3W_00365</name>
</gene>
<feature type="transmembrane region" description="Helical" evidence="1">
    <location>
        <begin position="21"/>
        <end position="43"/>
    </location>
</feature>
<feature type="transmembrane region" description="Helical" evidence="1">
    <location>
        <begin position="177"/>
        <end position="199"/>
    </location>
</feature>
<comment type="caution">
    <text evidence="2">The sequence shown here is derived from an EMBL/GenBank/DDBJ whole genome shotgun (WGS) entry which is preliminary data.</text>
</comment>
<dbReference type="Pfam" id="PF12730">
    <property type="entry name" value="ABC2_membrane_4"/>
    <property type="match status" value="1"/>
</dbReference>
<evidence type="ECO:0000313" key="2">
    <source>
        <dbReference type="EMBL" id="MFD1174763.1"/>
    </source>
</evidence>